<accession>A0A9Q0H208</accession>
<gene>
    <name evidence="3" type="ORF">NE237_012502</name>
</gene>
<dbReference type="SUPFAM" id="SSF48371">
    <property type="entry name" value="ARM repeat"/>
    <property type="match status" value="1"/>
</dbReference>
<dbReference type="AlphaFoldDB" id="A0A9Q0H208"/>
<evidence type="ECO:0000256" key="1">
    <source>
        <dbReference type="SAM" id="MobiDB-lite"/>
    </source>
</evidence>
<keyword evidence="2" id="KW-0472">Membrane</keyword>
<feature type="region of interest" description="Disordered" evidence="1">
    <location>
        <begin position="1"/>
        <end position="42"/>
    </location>
</feature>
<dbReference type="PANTHER" id="PTHR33115">
    <property type="entry name" value="ARM REPEAT SUPERFAMILY PROTEIN"/>
    <property type="match status" value="1"/>
</dbReference>
<protein>
    <submittedName>
        <fullName evidence="3">Uncharacterized protein</fullName>
    </submittedName>
</protein>
<name>A0A9Q0H208_9MAGN</name>
<keyword evidence="2" id="KW-1133">Transmembrane helix</keyword>
<organism evidence="3 4">
    <name type="scientific">Protea cynaroides</name>
    <dbReference type="NCBI Taxonomy" id="273540"/>
    <lineage>
        <taxon>Eukaryota</taxon>
        <taxon>Viridiplantae</taxon>
        <taxon>Streptophyta</taxon>
        <taxon>Embryophyta</taxon>
        <taxon>Tracheophyta</taxon>
        <taxon>Spermatophyta</taxon>
        <taxon>Magnoliopsida</taxon>
        <taxon>Proteales</taxon>
        <taxon>Proteaceae</taxon>
        <taxon>Protea</taxon>
    </lineage>
</organism>
<keyword evidence="2" id="KW-0812">Transmembrane</keyword>
<evidence type="ECO:0000313" key="3">
    <source>
        <dbReference type="EMBL" id="KAJ4955719.1"/>
    </source>
</evidence>
<dbReference type="EMBL" id="JAMYWD010000011">
    <property type="protein sequence ID" value="KAJ4955719.1"/>
    <property type="molecule type" value="Genomic_DNA"/>
</dbReference>
<dbReference type="InterPro" id="IPR016024">
    <property type="entry name" value="ARM-type_fold"/>
</dbReference>
<proteinExistence type="predicted"/>
<evidence type="ECO:0000256" key="2">
    <source>
        <dbReference type="SAM" id="Phobius"/>
    </source>
</evidence>
<sequence length="672" mass="75366">MNHSSPQSTRRDGSIRLQVEDVNPLGKRDSNGDPGSSSTPTVHAPEKELTLFVLQLAVLQKMVARLGTLGFIWATVVLLGGFAIVLSRIDFWFLTIILLIEGTRIFSRSHELEWQHQSAWMTADGSMDSFKALKSSWRFIVRAMKGSKGPISVSQSRELKEKTDEAIPSNQPTRTWTSSELLSALACITLSVKRLVHLSHADAIKQSSDNKNEKSALIIFYSLALAEAFLSLLEKVYWGWKIHYRRLLEEVNKECEFGSSGMIYIKSFFYDAYSECVNGSIFDGLKLDLVSYATELLASDSSDEQLIGARILQKLSTNTRFSDDTLRKLGTSISHNSLRVAGIPGAMESISSLLYTQCSSDSASDEIGEKKIGCNLGHYQFCVFNQFGLTILKKLARNYDNCEKIGNTRGLLPKIIDFSQTGERLLRNSHDRDGRILRAKKIPASAEVAHKNIWYCGQASEARDCGDCFHSKQHQRNSEELLTKLVGALEDPVLRINSARILRNVCTYAGQDCFVRLKGVSAGAPRVLKAIMSAENKLQEVMLGLALQVFRFMNPQEASITFNQTGIDEAKLAMKLLEILKIYQYSSSKVPRKRRFAVEYAIWMMKNNKATVQTFKDFGMEEELEILRETTSEIESFDIFNGTIGLSQHSTAQHSTAMYILVDNALKLREYG</sequence>
<comment type="caution">
    <text evidence="3">The sequence shown here is derived from an EMBL/GenBank/DDBJ whole genome shotgun (WGS) entry which is preliminary data.</text>
</comment>
<reference evidence="3" key="1">
    <citation type="journal article" date="2023" name="Plant J.">
        <title>The genome of the king protea, Protea cynaroides.</title>
        <authorList>
            <person name="Chang J."/>
            <person name="Duong T.A."/>
            <person name="Schoeman C."/>
            <person name="Ma X."/>
            <person name="Roodt D."/>
            <person name="Barker N."/>
            <person name="Li Z."/>
            <person name="Van de Peer Y."/>
            <person name="Mizrachi E."/>
        </authorList>
    </citation>
    <scope>NUCLEOTIDE SEQUENCE</scope>
    <source>
        <tissue evidence="3">Young leaves</tissue>
    </source>
</reference>
<dbReference type="Proteomes" id="UP001141806">
    <property type="component" value="Unassembled WGS sequence"/>
</dbReference>
<dbReference type="OrthoDB" id="662108at2759"/>
<keyword evidence="4" id="KW-1185">Reference proteome</keyword>
<evidence type="ECO:0000313" key="4">
    <source>
        <dbReference type="Proteomes" id="UP001141806"/>
    </source>
</evidence>
<dbReference type="PANTHER" id="PTHR33115:SF50">
    <property type="entry name" value="ARM REPEAT SUPERFAMILY PROTEIN"/>
    <property type="match status" value="1"/>
</dbReference>
<feature type="transmembrane region" description="Helical" evidence="2">
    <location>
        <begin position="66"/>
        <end position="85"/>
    </location>
</feature>